<feature type="domain" description="Integrase catalytic" evidence="1">
    <location>
        <begin position="1"/>
        <end position="121"/>
    </location>
</feature>
<accession>A0A443RU87</accession>
<keyword evidence="3" id="KW-1185">Reference proteome</keyword>
<organism evidence="2 3">
    <name type="scientific">Leptotrombidium deliense</name>
    <dbReference type="NCBI Taxonomy" id="299467"/>
    <lineage>
        <taxon>Eukaryota</taxon>
        <taxon>Metazoa</taxon>
        <taxon>Ecdysozoa</taxon>
        <taxon>Arthropoda</taxon>
        <taxon>Chelicerata</taxon>
        <taxon>Arachnida</taxon>
        <taxon>Acari</taxon>
        <taxon>Acariformes</taxon>
        <taxon>Trombidiformes</taxon>
        <taxon>Prostigmata</taxon>
        <taxon>Anystina</taxon>
        <taxon>Parasitengona</taxon>
        <taxon>Trombiculoidea</taxon>
        <taxon>Trombiculidae</taxon>
        <taxon>Leptotrombidium</taxon>
    </lineage>
</organism>
<name>A0A443RU87_9ACAR</name>
<evidence type="ECO:0000313" key="3">
    <source>
        <dbReference type="Proteomes" id="UP000288716"/>
    </source>
</evidence>
<dbReference type="Gene3D" id="3.30.420.10">
    <property type="entry name" value="Ribonuclease H-like superfamily/Ribonuclease H"/>
    <property type="match status" value="1"/>
</dbReference>
<sequence length="231" mass="26259">MWAKPVAKNDSLTGVRFLEEIFAKHGNAKEILTDNGKNFVASMFANFLARRNIKHRFTTAYHPQANGLNEKANGTLVQKLKLNLPAAGKWSSHVSNTCENYNNTIHSVTGFTPSLIFNGSDIHTPQQKSTEDLKTLRSEVVEKSDNFKQKKKLDFDKHRRTFRSSIGSLVKRRIPSNHPSKNKLSPTFDGPFRIIQQTSPVNFIVKDETSGNELKVHVSQLEPYFERRYAT</sequence>
<reference evidence="2 3" key="1">
    <citation type="journal article" date="2018" name="Gigascience">
        <title>Genomes of trombidid mites reveal novel predicted allergens and laterally-transferred genes associated with secondary metabolism.</title>
        <authorList>
            <person name="Dong X."/>
            <person name="Chaisiri K."/>
            <person name="Xia D."/>
            <person name="Armstrong S.D."/>
            <person name="Fang Y."/>
            <person name="Donnelly M.J."/>
            <person name="Kadowaki T."/>
            <person name="McGarry J.W."/>
            <person name="Darby A.C."/>
            <person name="Makepeace B.L."/>
        </authorList>
    </citation>
    <scope>NUCLEOTIDE SEQUENCE [LARGE SCALE GENOMIC DNA]</scope>
    <source>
        <strain evidence="2">UoL-UT</strain>
    </source>
</reference>
<dbReference type="OrthoDB" id="6514906at2759"/>
<dbReference type="SUPFAM" id="SSF53098">
    <property type="entry name" value="Ribonuclease H-like"/>
    <property type="match status" value="1"/>
</dbReference>
<dbReference type="InterPro" id="IPR050951">
    <property type="entry name" value="Retrovirus_Pol_polyprotein"/>
</dbReference>
<dbReference type="Proteomes" id="UP000288716">
    <property type="component" value="Unassembled WGS sequence"/>
</dbReference>
<dbReference type="STRING" id="299467.A0A443RU87"/>
<dbReference type="InterPro" id="IPR001584">
    <property type="entry name" value="Integrase_cat-core"/>
</dbReference>
<dbReference type="VEuPathDB" id="VectorBase:LDEU013292"/>
<dbReference type="PANTHER" id="PTHR37984">
    <property type="entry name" value="PROTEIN CBG26694"/>
    <property type="match status" value="1"/>
</dbReference>
<dbReference type="PANTHER" id="PTHR37984:SF5">
    <property type="entry name" value="PROTEIN NYNRIN-LIKE"/>
    <property type="match status" value="1"/>
</dbReference>
<dbReference type="Pfam" id="PF00665">
    <property type="entry name" value="rve"/>
    <property type="match status" value="1"/>
</dbReference>
<dbReference type="GO" id="GO:0015074">
    <property type="term" value="P:DNA integration"/>
    <property type="evidence" value="ECO:0007669"/>
    <property type="project" value="InterPro"/>
</dbReference>
<dbReference type="InterPro" id="IPR012337">
    <property type="entry name" value="RNaseH-like_sf"/>
</dbReference>
<evidence type="ECO:0000313" key="2">
    <source>
        <dbReference type="EMBL" id="RWS18748.1"/>
    </source>
</evidence>
<protein>
    <submittedName>
        <fullName evidence="2">Retrovirus-related Pol polyprotein from transposon-like protein</fullName>
    </submittedName>
</protein>
<dbReference type="AlphaFoldDB" id="A0A443RU87"/>
<dbReference type="PROSITE" id="PS50994">
    <property type="entry name" value="INTEGRASE"/>
    <property type="match status" value="1"/>
</dbReference>
<dbReference type="InterPro" id="IPR036397">
    <property type="entry name" value="RNaseH_sf"/>
</dbReference>
<dbReference type="GO" id="GO:0003676">
    <property type="term" value="F:nucleic acid binding"/>
    <property type="evidence" value="ECO:0007669"/>
    <property type="project" value="InterPro"/>
</dbReference>
<gene>
    <name evidence="2" type="ORF">B4U80_05884</name>
</gene>
<evidence type="ECO:0000259" key="1">
    <source>
        <dbReference type="PROSITE" id="PS50994"/>
    </source>
</evidence>
<comment type="caution">
    <text evidence="2">The sequence shown here is derived from an EMBL/GenBank/DDBJ whole genome shotgun (WGS) entry which is preliminary data.</text>
</comment>
<dbReference type="EMBL" id="NCKV01034982">
    <property type="protein sequence ID" value="RWS18748.1"/>
    <property type="molecule type" value="Genomic_DNA"/>
</dbReference>
<proteinExistence type="predicted"/>